<dbReference type="Pfam" id="PF00595">
    <property type="entry name" value="PDZ"/>
    <property type="match status" value="1"/>
</dbReference>
<dbReference type="Gene3D" id="2.30.42.10">
    <property type="match status" value="1"/>
</dbReference>
<sequence length="618" mass="66819">MATTSDFFMQGPESATSPTKKLLAHPSAVARHLQRRRSTAANAPIFNAPTTSFHRSDAPMRHSIGLDGRYPEPMADRAPYDIVWDNAFLGLVFRCNSKNQCIIRRVDANAPPEVVHVAHVGDALIAYNNQPNLNFDMLMERLRNPRFPVTLSFAPPSQALPVSRPPQHGRHSLELPRPLHIEIPRGTPSIIQSDVSGSIISSEDNDAMYATFEVVWNEGTRLGVSIIKVGALPSVKERVERPADPSLAQIQAGDQLVAIQGVNTLDIGYQASIVLLRDTRKPVRLLFRRLVTSSCRPDMNDSVLSQPGPPPRETEYSLVWESGPLGLTLKKDKLKNELIVTKLQDEGLAARSKLLSIGDILISISNVQVVDLGLRGTMAYLKAVPKPAVLVFHRVAGTDPDASVSSRTSISSRTSVSSRISSEPPPPAYGLPVSPPAYIPPAVVSKPMSPPPAYAAIMHQRSSQVVESMAKLELTPTESSETTDQPQPLSFAPKSYRAPVVLAPVSGRSTYSDLDDSGLVMGVDMPPISTLPGPGTVNVVWSGGPLGLTLKATGARVTISRVTGKGEAGGLDMLRAGDILSAINEVEDLTLESATIMLKTLEKPIFLRFTLQQVEEEL</sequence>
<keyword evidence="4" id="KW-1185">Reference proteome</keyword>
<feature type="region of interest" description="Disordered" evidence="1">
    <location>
        <begin position="1"/>
        <end position="23"/>
    </location>
</feature>
<dbReference type="InterPro" id="IPR001478">
    <property type="entry name" value="PDZ"/>
</dbReference>
<dbReference type="PANTHER" id="PTHR19964:SF92">
    <property type="entry name" value="PATJ HOMOLOG"/>
    <property type="match status" value="1"/>
</dbReference>
<feature type="compositionally biased region" description="Low complexity" evidence="1">
    <location>
        <begin position="403"/>
        <end position="422"/>
    </location>
</feature>
<dbReference type="PROSITE" id="PS50106">
    <property type="entry name" value="PDZ"/>
    <property type="match status" value="3"/>
</dbReference>
<organism evidence="3 4">
    <name type="scientific">Saprolegnia diclina (strain VS20)</name>
    <dbReference type="NCBI Taxonomy" id="1156394"/>
    <lineage>
        <taxon>Eukaryota</taxon>
        <taxon>Sar</taxon>
        <taxon>Stramenopiles</taxon>
        <taxon>Oomycota</taxon>
        <taxon>Saprolegniomycetes</taxon>
        <taxon>Saprolegniales</taxon>
        <taxon>Saprolegniaceae</taxon>
        <taxon>Saprolegnia</taxon>
    </lineage>
</organism>
<dbReference type="InterPro" id="IPR051342">
    <property type="entry name" value="PDZ_scaffold"/>
</dbReference>
<accession>T0QDD2</accession>
<evidence type="ECO:0000259" key="2">
    <source>
        <dbReference type="PROSITE" id="PS50106"/>
    </source>
</evidence>
<dbReference type="PANTHER" id="PTHR19964">
    <property type="entry name" value="MULTIPLE PDZ DOMAIN PROTEIN"/>
    <property type="match status" value="1"/>
</dbReference>
<feature type="region of interest" description="Disordered" evidence="1">
    <location>
        <begin position="40"/>
        <end position="59"/>
    </location>
</feature>
<dbReference type="InParanoid" id="T0QDD2"/>
<reference evidence="3 4" key="1">
    <citation type="submission" date="2012-04" db="EMBL/GenBank/DDBJ databases">
        <title>The Genome Sequence of Saprolegnia declina VS20.</title>
        <authorList>
            <consortium name="The Broad Institute Genome Sequencing Platform"/>
            <person name="Russ C."/>
            <person name="Nusbaum C."/>
            <person name="Tyler B."/>
            <person name="van West P."/>
            <person name="Dieguez-Uribeondo J."/>
            <person name="de Bruijn I."/>
            <person name="Tripathy S."/>
            <person name="Jiang R."/>
            <person name="Young S.K."/>
            <person name="Zeng Q."/>
            <person name="Gargeya S."/>
            <person name="Fitzgerald M."/>
            <person name="Haas B."/>
            <person name="Abouelleil A."/>
            <person name="Alvarado L."/>
            <person name="Arachchi H.M."/>
            <person name="Berlin A."/>
            <person name="Chapman S.B."/>
            <person name="Goldberg J."/>
            <person name="Griggs A."/>
            <person name="Gujja S."/>
            <person name="Hansen M."/>
            <person name="Howarth C."/>
            <person name="Imamovic A."/>
            <person name="Larimer J."/>
            <person name="McCowen C."/>
            <person name="Montmayeur A."/>
            <person name="Murphy C."/>
            <person name="Neiman D."/>
            <person name="Pearson M."/>
            <person name="Priest M."/>
            <person name="Roberts A."/>
            <person name="Saif S."/>
            <person name="Shea T."/>
            <person name="Sisk P."/>
            <person name="Sykes S."/>
            <person name="Wortman J."/>
            <person name="Nusbaum C."/>
            <person name="Birren B."/>
        </authorList>
    </citation>
    <scope>NUCLEOTIDE SEQUENCE [LARGE SCALE GENOMIC DNA]</scope>
    <source>
        <strain evidence="3 4">VS20</strain>
    </source>
</reference>
<protein>
    <recommendedName>
        <fullName evidence="2">PDZ domain-containing protein</fullName>
    </recommendedName>
</protein>
<dbReference type="InterPro" id="IPR036034">
    <property type="entry name" value="PDZ_sf"/>
</dbReference>
<dbReference type="CDD" id="cd00136">
    <property type="entry name" value="PDZ_canonical"/>
    <property type="match status" value="1"/>
</dbReference>
<proteinExistence type="predicted"/>
<dbReference type="EMBL" id="JH767149">
    <property type="protein sequence ID" value="EQC35894.1"/>
    <property type="molecule type" value="Genomic_DNA"/>
</dbReference>
<feature type="domain" description="PDZ" evidence="2">
    <location>
        <begin position="321"/>
        <end position="396"/>
    </location>
</feature>
<dbReference type="SUPFAM" id="SSF50156">
    <property type="entry name" value="PDZ domain-like"/>
    <property type="match status" value="3"/>
</dbReference>
<dbReference type="eggNOG" id="ENOG502QUTB">
    <property type="taxonomic scope" value="Eukaryota"/>
</dbReference>
<dbReference type="STRING" id="1156394.T0QDD2"/>
<dbReference type="OMA" id="MADRAPY"/>
<dbReference type="OrthoDB" id="78824at2759"/>
<name>T0QDD2_SAPDV</name>
<dbReference type="GeneID" id="19947369"/>
<gene>
    <name evidence="3" type="ORF">SDRG_06642</name>
</gene>
<evidence type="ECO:0000313" key="4">
    <source>
        <dbReference type="Proteomes" id="UP000030762"/>
    </source>
</evidence>
<dbReference type="SMART" id="SM00228">
    <property type="entry name" value="PDZ"/>
    <property type="match status" value="4"/>
</dbReference>
<evidence type="ECO:0000313" key="3">
    <source>
        <dbReference type="EMBL" id="EQC35894.1"/>
    </source>
</evidence>
<feature type="domain" description="PDZ" evidence="2">
    <location>
        <begin position="217"/>
        <end position="291"/>
    </location>
</feature>
<dbReference type="Proteomes" id="UP000030762">
    <property type="component" value="Unassembled WGS sequence"/>
</dbReference>
<dbReference type="RefSeq" id="XP_008610656.1">
    <property type="nucleotide sequence ID" value="XM_008612434.1"/>
</dbReference>
<evidence type="ECO:0000256" key="1">
    <source>
        <dbReference type="SAM" id="MobiDB-lite"/>
    </source>
</evidence>
<dbReference type="VEuPathDB" id="FungiDB:SDRG_06642"/>
<feature type="compositionally biased region" description="Polar residues" evidence="1">
    <location>
        <begin position="1"/>
        <end position="19"/>
    </location>
</feature>
<feature type="region of interest" description="Disordered" evidence="1">
    <location>
        <begin position="400"/>
        <end position="427"/>
    </location>
</feature>
<dbReference type="AlphaFoldDB" id="T0QDD2"/>
<feature type="domain" description="PDZ" evidence="2">
    <location>
        <begin position="542"/>
        <end position="613"/>
    </location>
</feature>